<keyword evidence="1" id="KW-0812">Transmembrane</keyword>
<feature type="transmembrane region" description="Helical" evidence="1">
    <location>
        <begin position="102"/>
        <end position="121"/>
    </location>
</feature>
<feature type="transmembrane region" description="Helical" evidence="1">
    <location>
        <begin position="12"/>
        <end position="31"/>
    </location>
</feature>
<reference evidence="3 4" key="1">
    <citation type="submission" date="2016-11" db="EMBL/GenBank/DDBJ databases">
        <title>Trade-off between light-utilization and light-protection in marine flavobacteria.</title>
        <authorList>
            <person name="Kumagai Y."/>
        </authorList>
    </citation>
    <scope>NUCLEOTIDE SEQUENCE [LARGE SCALE GENOMIC DNA]</scope>
    <source>
        <strain evidence="3 4">JCM 13191</strain>
    </source>
</reference>
<dbReference type="SUPFAM" id="SSF103481">
    <property type="entry name" value="Multidrug resistance efflux transporter EmrE"/>
    <property type="match status" value="1"/>
</dbReference>
<feature type="transmembrane region" description="Helical" evidence="1">
    <location>
        <begin position="244"/>
        <end position="266"/>
    </location>
</feature>
<evidence type="ECO:0000313" key="3">
    <source>
        <dbReference type="EMBL" id="ARN76676.1"/>
    </source>
</evidence>
<dbReference type="PANTHER" id="PTHR22911:SF79">
    <property type="entry name" value="MOBA-LIKE NTP TRANSFERASE DOMAIN-CONTAINING PROTEIN"/>
    <property type="match status" value="1"/>
</dbReference>
<dbReference type="GO" id="GO:0016020">
    <property type="term" value="C:membrane"/>
    <property type="evidence" value="ECO:0007669"/>
    <property type="project" value="InterPro"/>
</dbReference>
<feature type="transmembrane region" description="Helical" evidence="1">
    <location>
        <begin position="37"/>
        <end position="54"/>
    </location>
</feature>
<keyword evidence="1" id="KW-1133">Transmembrane helix</keyword>
<dbReference type="InterPro" id="IPR000620">
    <property type="entry name" value="EamA_dom"/>
</dbReference>
<keyword evidence="4" id="KW-1185">Reference proteome</keyword>
<dbReference type="InterPro" id="IPR037185">
    <property type="entry name" value="EmrE-like"/>
</dbReference>
<dbReference type="Pfam" id="PF00892">
    <property type="entry name" value="EamA"/>
    <property type="match status" value="2"/>
</dbReference>
<dbReference type="RefSeq" id="WP_085765476.1">
    <property type="nucleotide sequence ID" value="NZ_CP019344.1"/>
</dbReference>
<feature type="transmembrane region" description="Helical" evidence="1">
    <location>
        <begin position="128"/>
        <end position="146"/>
    </location>
</feature>
<dbReference type="AlphaFoldDB" id="A0A1W6MGP7"/>
<dbReference type="Proteomes" id="UP000193431">
    <property type="component" value="Chromosome"/>
</dbReference>
<dbReference type="PANTHER" id="PTHR22911">
    <property type="entry name" value="ACYL-MALONYL CONDENSING ENZYME-RELATED"/>
    <property type="match status" value="1"/>
</dbReference>
<feature type="domain" description="EamA" evidence="2">
    <location>
        <begin position="154"/>
        <end position="290"/>
    </location>
</feature>
<dbReference type="OrthoDB" id="9150437at2"/>
<feature type="transmembrane region" description="Helical" evidence="1">
    <location>
        <begin position="219"/>
        <end position="237"/>
    </location>
</feature>
<proteinExistence type="predicted"/>
<feature type="transmembrane region" description="Helical" evidence="1">
    <location>
        <begin position="152"/>
        <end position="172"/>
    </location>
</feature>
<name>A0A1W6MGP7_9FLAO</name>
<accession>A0A1W6MGP7</accession>
<dbReference type="EMBL" id="CP019344">
    <property type="protein sequence ID" value="ARN76676.1"/>
    <property type="molecule type" value="Genomic_DNA"/>
</dbReference>
<feature type="domain" description="EamA" evidence="2">
    <location>
        <begin position="13"/>
        <end position="146"/>
    </location>
</feature>
<gene>
    <name evidence="3" type="ORF">BST97_00905</name>
</gene>
<keyword evidence="1" id="KW-0472">Membrane</keyword>
<evidence type="ECO:0000259" key="2">
    <source>
        <dbReference type="Pfam" id="PF00892"/>
    </source>
</evidence>
<feature type="transmembrane region" description="Helical" evidence="1">
    <location>
        <begin position="278"/>
        <end position="295"/>
    </location>
</feature>
<feature type="transmembrane region" description="Helical" evidence="1">
    <location>
        <begin position="184"/>
        <end position="204"/>
    </location>
</feature>
<dbReference type="STRING" id="331648.BST97_00905"/>
<feature type="transmembrane region" description="Helical" evidence="1">
    <location>
        <begin position="75"/>
        <end position="96"/>
    </location>
</feature>
<evidence type="ECO:0000313" key="4">
    <source>
        <dbReference type="Proteomes" id="UP000193431"/>
    </source>
</evidence>
<sequence>MQDARLTNYLHLHLIVFIWGFTAVLGALLSIDSIPLVWWRMSLAVVMIYAYMRWKKIPLQWSKKSREGTLSRKRKLQFMFSGFIIALHWITFFGAIKVSNVSVTLAMMSTGAFFTALLEPLFTKKKFVWYEGLFGLVIIGALYYIFKVETEYVLGMLLGLVSVLLSAVFSILNVGFAKEHRPSVISFYELLGGVGLLTLFFIFLPVEFASPRDFSVSDWIYMFLLSSACTAYAFIASVKVMKVLSAYTVMLTINLEPVYGILLAYAILGVSEQMTPEFYLGAVVILVVIVANGILKTRFKKRKLAA</sequence>
<protein>
    <submittedName>
        <fullName evidence="3">EamA family transporter</fullName>
    </submittedName>
</protein>
<evidence type="ECO:0000256" key="1">
    <source>
        <dbReference type="SAM" id="Phobius"/>
    </source>
</evidence>
<organism evidence="3 4">
    <name type="scientific">Nonlabens spongiae</name>
    <dbReference type="NCBI Taxonomy" id="331648"/>
    <lineage>
        <taxon>Bacteria</taxon>
        <taxon>Pseudomonadati</taxon>
        <taxon>Bacteroidota</taxon>
        <taxon>Flavobacteriia</taxon>
        <taxon>Flavobacteriales</taxon>
        <taxon>Flavobacteriaceae</taxon>
        <taxon>Nonlabens</taxon>
    </lineage>
</organism>